<organism evidence="3 4">
    <name type="scientific">Paracoccus seriniphilus</name>
    <dbReference type="NCBI Taxonomy" id="184748"/>
    <lineage>
        <taxon>Bacteria</taxon>
        <taxon>Pseudomonadati</taxon>
        <taxon>Pseudomonadota</taxon>
        <taxon>Alphaproteobacteria</taxon>
        <taxon>Rhodobacterales</taxon>
        <taxon>Paracoccaceae</taxon>
        <taxon>Paracoccus</taxon>
    </lineage>
</organism>
<proteinExistence type="predicted"/>
<feature type="transmembrane region" description="Helical" evidence="1">
    <location>
        <begin position="109"/>
        <end position="129"/>
    </location>
</feature>
<keyword evidence="1" id="KW-0812">Transmembrane</keyword>
<evidence type="ECO:0000313" key="4">
    <source>
        <dbReference type="Proteomes" id="UP000198307"/>
    </source>
</evidence>
<dbReference type="RefSeq" id="WP_089344393.1">
    <property type="nucleotide sequence ID" value="NZ_CP067130.1"/>
</dbReference>
<evidence type="ECO:0000313" key="3">
    <source>
        <dbReference type="EMBL" id="SNT74040.1"/>
    </source>
</evidence>
<gene>
    <name evidence="3" type="ORF">SAMN05444959_106221</name>
</gene>
<feature type="transmembrane region" description="Helical" evidence="1">
    <location>
        <begin position="87"/>
        <end position="103"/>
    </location>
</feature>
<feature type="transmembrane region" description="Helical" evidence="1">
    <location>
        <begin position="136"/>
        <end position="160"/>
    </location>
</feature>
<accession>A0A239PV49</accession>
<keyword evidence="1" id="KW-0472">Membrane</keyword>
<keyword evidence="1" id="KW-1133">Transmembrane helix</keyword>
<name>A0A239PV49_9RHOB</name>
<feature type="domain" description="DUF1468" evidence="2">
    <location>
        <begin position="13"/>
        <end position="158"/>
    </location>
</feature>
<dbReference type="EMBL" id="FZQB01000006">
    <property type="protein sequence ID" value="SNT74040.1"/>
    <property type="molecule type" value="Genomic_DNA"/>
</dbReference>
<reference evidence="3 4" key="1">
    <citation type="submission" date="2017-07" db="EMBL/GenBank/DDBJ databases">
        <authorList>
            <person name="Sun Z.S."/>
            <person name="Albrecht U."/>
            <person name="Echele G."/>
            <person name="Lee C.C."/>
        </authorList>
    </citation>
    <scope>NUCLEOTIDE SEQUENCE [LARGE SCALE GENOMIC DNA]</scope>
    <source>
        <strain evidence="3 4">DSM 14827</strain>
    </source>
</reference>
<keyword evidence="4" id="KW-1185">Reference proteome</keyword>
<feature type="transmembrane region" description="Helical" evidence="1">
    <location>
        <begin position="12"/>
        <end position="32"/>
    </location>
</feature>
<protein>
    <submittedName>
        <fullName evidence="3">Putative tricarboxylic transport membrane protein</fullName>
    </submittedName>
</protein>
<feature type="transmembrane region" description="Helical" evidence="1">
    <location>
        <begin position="44"/>
        <end position="66"/>
    </location>
</feature>
<evidence type="ECO:0000259" key="2">
    <source>
        <dbReference type="Pfam" id="PF07331"/>
    </source>
</evidence>
<dbReference type="InterPro" id="IPR009936">
    <property type="entry name" value="DUF1468"/>
</dbReference>
<dbReference type="AlphaFoldDB" id="A0A239PV49"/>
<dbReference type="Pfam" id="PF07331">
    <property type="entry name" value="TctB"/>
    <property type="match status" value="1"/>
</dbReference>
<dbReference type="Proteomes" id="UP000198307">
    <property type="component" value="Unassembled WGS sequence"/>
</dbReference>
<evidence type="ECO:0000256" key="1">
    <source>
        <dbReference type="SAM" id="Phobius"/>
    </source>
</evidence>
<sequence length="161" mass="16974">MTPDNWRITGDMALAVVCLIGALLLFIGAADLPPPRFEPLGSAAMPRILGSGLTICALIIAAKALLSLRHRPAEASAMAKPVSDTRRSRSVLTFVALVLYVAALDLLRLPFWIASSAFLGAIGLILTGLNLRAGLFYALLGAGLGAVLAWVFQNFLYIAIG</sequence>